<dbReference type="InterPro" id="IPR029016">
    <property type="entry name" value="GAF-like_dom_sf"/>
</dbReference>
<dbReference type="PANTHER" id="PTHR43711">
    <property type="entry name" value="TWO-COMPONENT HISTIDINE KINASE"/>
    <property type="match status" value="1"/>
</dbReference>
<evidence type="ECO:0000256" key="2">
    <source>
        <dbReference type="ARBA" id="ARBA00012438"/>
    </source>
</evidence>
<dbReference type="OrthoDB" id="9805942at2"/>
<dbReference type="SMART" id="SM00387">
    <property type="entry name" value="HATPase_c"/>
    <property type="match status" value="1"/>
</dbReference>
<dbReference type="InterPro" id="IPR036890">
    <property type="entry name" value="HATPase_C_sf"/>
</dbReference>
<dbReference type="SUPFAM" id="SSF55781">
    <property type="entry name" value="GAF domain-like"/>
    <property type="match status" value="1"/>
</dbReference>
<keyword evidence="4" id="KW-0808">Transferase</keyword>
<comment type="catalytic activity">
    <reaction evidence="1">
        <text>ATP + protein L-histidine = ADP + protein N-phospho-L-histidine.</text>
        <dbReference type="EC" id="2.7.13.3"/>
    </reaction>
</comment>
<organism evidence="8 9">
    <name type="scientific">Magnetofaba australis IT-1</name>
    <dbReference type="NCBI Taxonomy" id="1434232"/>
    <lineage>
        <taxon>Bacteria</taxon>
        <taxon>Pseudomonadati</taxon>
        <taxon>Pseudomonadota</taxon>
        <taxon>Magnetococcia</taxon>
        <taxon>Magnetococcales</taxon>
        <taxon>Magnetococcaceae</taxon>
        <taxon>Magnetofaba</taxon>
    </lineage>
</organism>
<dbReference type="Pfam" id="PF02518">
    <property type="entry name" value="HATPase_c"/>
    <property type="match status" value="1"/>
</dbReference>
<dbReference type="EMBL" id="LVJN01000019">
    <property type="protein sequence ID" value="OSM04444.1"/>
    <property type="molecule type" value="Genomic_DNA"/>
</dbReference>
<dbReference type="GO" id="GO:0000155">
    <property type="term" value="F:phosphorelay sensor kinase activity"/>
    <property type="evidence" value="ECO:0007669"/>
    <property type="project" value="InterPro"/>
</dbReference>
<comment type="caution">
    <text evidence="8">The sequence shown here is derived from an EMBL/GenBank/DDBJ whole genome shotgun (WGS) entry which is preliminary data.</text>
</comment>
<dbReference type="Pfam" id="PF00512">
    <property type="entry name" value="HisKA"/>
    <property type="match status" value="1"/>
</dbReference>
<dbReference type="InterPro" id="IPR036097">
    <property type="entry name" value="HisK_dim/P_sf"/>
</dbReference>
<dbReference type="PANTHER" id="PTHR43711:SF31">
    <property type="entry name" value="HISTIDINE KINASE"/>
    <property type="match status" value="1"/>
</dbReference>
<dbReference type="Proteomes" id="UP000194003">
    <property type="component" value="Unassembled WGS sequence"/>
</dbReference>
<dbReference type="SUPFAM" id="SSF47384">
    <property type="entry name" value="Homodimeric domain of signal transducing histidine kinase"/>
    <property type="match status" value="1"/>
</dbReference>
<evidence type="ECO:0000256" key="6">
    <source>
        <dbReference type="ARBA" id="ARBA00023012"/>
    </source>
</evidence>
<dbReference type="AlphaFoldDB" id="A0A1Y2K5Z0"/>
<evidence type="ECO:0000256" key="4">
    <source>
        <dbReference type="ARBA" id="ARBA00022679"/>
    </source>
</evidence>
<keyword evidence="3" id="KW-0597">Phosphoprotein</keyword>
<dbReference type="FunFam" id="3.30.565.10:FF:000006">
    <property type="entry name" value="Sensor histidine kinase WalK"/>
    <property type="match status" value="1"/>
</dbReference>
<dbReference type="Gene3D" id="3.30.450.40">
    <property type="match status" value="1"/>
</dbReference>
<dbReference type="EC" id="2.7.13.3" evidence="2"/>
<dbReference type="Gene3D" id="3.30.450.20">
    <property type="entry name" value="PAS domain"/>
    <property type="match status" value="1"/>
</dbReference>
<dbReference type="PRINTS" id="PR00344">
    <property type="entry name" value="BCTRLSENSOR"/>
</dbReference>
<accession>A0A1Y2K5Z0</accession>
<dbReference type="InterPro" id="IPR003661">
    <property type="entry name" value="HisK_dim/P_dom"/>
</dbReference>
<keyword evidence="5 8" id="KW-0418">Kinase</keyword>
<name>A0A1Y2K5Z0_9PROT</name>
<protein>
    <recommendedName>
        <fullName evidence="2">histidine kinase</fullName>
        <ecNumber evidence="2">2.7.13.3</ecNumber>
    </recommendedName>
</protein>
<keyword evidence="9" id="KW-1185">Reference proteome</keyword>
<dbReference type="Gene3D" id="3.30.565.10">
    <property type="entry name" value="Histidine kinase-like ATPase, C-terminal domain"/>
    <property type="match status" value="1"/>
</dbReference>
<dbReference type="InterPro" id="IPR005467">
    <property type="entry name" value="His_kinase_dom"/>
</dbReference>
<keyword evidence="6" id="KW-0902">Two-component regulatory system</keyword>
<dbReference type="InterPro" id="IPR050736">
    <property type="entry name" value="Sensor_HK_Regulatory"/>
</dbReference>
<dbReference type="PROSITE" id="PS50109">
    <property type="entry name" value="HIS_KIN"/>
    <property type="match status" value="1"/>
</dbReference>
<dbReference type="SUPFAM" id="SSF55874">
    <property type="entry name" value="ATPase domain of HSP90 chaperone/DNA topoisomerase II/histidine kinase"/>
    <property type="match status" value="1"/>
</dbReference>
<evidence type="ECO:0000256" key="3">
    <source>
        <dbReference type="ARBA" id="ARBA00022553"/>
    </source>
</evidence>
<dbReference type="CDD" id="cd00082">
    <property type="entry name" value="HisKA"/>
    <property type="match status" value="1"/>
</dbReference>
<feature type="domain" description="Histidine kinase" evidence="7">
    <location>
        <begin position="484"/>
        <end position="718"/>
    </location>
</feature>
<evidence type="ECO:0000256" key="5">
    <source>
        <dbReference type="ARBA" id="ARBA00022777"/>
    </source>
</evidence>
<dbReference type="RefSeq" id="WP_085442526.1">
    <property type="nucleotide sequence ID" value="NZ_LVJN01000019.1"/>
</dbReference>
<dbReference type="InterPro" id="IPR003594">
    <property type="entry name" value="HATPase_dom"/>
</dbReference>
<sequence>MIEPSALPVIWFDDAPPGGETLRRAFDETPELRIRLLRLEPMPESDRFEQGAVIILHLQKTTELAALLSLYNQIQNRACAPAPILILADLSPDLSARLLDYGVRDILPTNCPPEFLQQRIVLHRAHAHQTRQGATRDPLDSGKLYCQESAYLVSRLDSGVTIWRHQHNEPQDPLICCWLNDAANAFFVGPNNSGIWMKPQEVHPDAQEIEFYDACLDTLKHQQSVHMPPQEIQTRQGARWMEIRCLPLSADRVGVVYRDVTHLKRAVDKQTQSLQQAMQEQSDISARLQRSVEIEQAAHANQQVIHQITRLALQLAPLKDILNQALSIILALPQFNMLPKGAIFLTDDNQPDVLLLATHQGVEDSPIPTLCSAVTYGYCVCGRLAQQPETDLLITKGCSQEEDLHDLQYPEISPHGHMAVKILGKRRKLLGVITLYITVGGHISEREQRLIRTIANTLGSLIEIKNAEKAALAAEQAKSEFLANMGHELRTPLHGILGFSERALKRLESTQCEESDKLKRYMTNVQRGGQRLLELLNDLMDLAKLEAGRMRFIKRNADLADVVRMACDEFDALSKERDLEVQVTLLAQETIALMDEGKMLQVVRNLLSNAIKFSEPGGVIELLLDKDAMRGGRRKNDPEIVPAVHLCVRDHGVGVPENELELIFDRFVQSSKTKTGAGGTGLGLAICQEIVSAHHGRIWAELTHGGGTELHVMIPSIMPFAPKDAPRDPSE</sequence>
<evidence type="ECO:0000313" key="9">
    <source>
        <dbReference type="Proteomes" id="UP000194003"/>
    </source>
</evidence>
<proteinExistence type="predicted"/>
<evidence type="ECO:0000313" key="8">
    <source>
        <dbReference type="EMBL" id="OSM04444.1"/>
    </source>
</evidence>
<evidence type="ECO:0000256" key="1">
    <source>
        <dbReference type="ARBA" id="ARBA00000085"/>
    </source>
</evidence>
<dbReference type="STRING" id="1434232.MAIT1_04356"/>
<reference evidence="8 9" key="1">
    <citation type="journal article" date="2016" name="BMC Genomics">
        <title>Combined genomic and structural analyses of a cultured magnetotactic bacterium reveals its niche adaptation to a dynamic environment.</title>
        <authorList>
            <person name="Araujo A.C."/>
            <person name="Morillo V."/>
            <person name="Cypriano J."/>
            <person name="Teixeira L.C."/>
            <person name="Leao P."/>
            <person name="Lyra S."/>
            <person name="Almeida L.G."/>
            <person name="Bazylinski D.A."/>
            <person name="Vasconcellos A.T."/>
            <person name="Abreu F."/>
            <person name="Lins U."/>
        </authorList>
    </citation>
    <scope>NUCLEOTIDE SEQUENCE [LARGE SCALE GENOMIC DNA]</scope>
    <source>
        <strain evidence="8 9">IT-1</strain>
    </source>
</reference>
<dbReference type="Gene3D" id="1.10.287.130">
    <property type="match status" value="1"/>
</dbReference>
<gene>
    <name evidence="8" type="ORF">MAIT1_04356</name>
</gene>
<evidence type="ECO:0000259" key="7">
    <source>
        <dbReference type="PROSITE" id="PS50109"/>
    </source>
</evidence>
<dbReference type="SMART" id="SM00388">
    <property type="entry name" value="HisKA"/>
    <property type="match status" value="1"/>
</dbReference>
<dbReference type="InterPro" id="IPR004358">
    <property type="entry name" value="Sig_transdc_His_kin-like_C"/>
</dbReference>